<sequence length="75" mass="7373">MKKTLAPLAAMAVLSSIGSASAASYSPGANDDEILIGMTVPLSGPASAYGIACAASQAFFTKVNQDGGINQPAAN</sequence>
<comment type="caution">
    <text evidence="2">The sequence shown here is derived from an EMBL/GenBank/DDBJ whole genome shotgun (WGS) entry which is preliminary data.</text>
</comment>
<keyword evidence="3" id="KW-1185">Reference proteome</keyword>
<protein>
    <recommendedName>
        <fullName evidence="4">Branched-chain amino acid ABC transporter substrate-binding protein</fullName>
    </recommendedName>
</protein>
<evidence type="ECO:0000256" key="1">
    <source>
        <dbReference type="SAM" id="SignalP"/>
    </source>
</evidence>
<reference evidence="3" key="1">
    <citation type="journal article" date="2019" name="Int. J. Syst. Evol. Microbiol.">
        <title>The Global Catalogue of Microorganisms (GCM) 10K type strain sequencing project: providing services to taxonomists for standard genome sequencing and annotation.</title>
        <authorList>
            <consortium name="The Broad Institute Genomics Platform"/>
            <consortium name="The Broad Institute Genome Sequencing Center for Infectious Disease"/>
            <person name="Wu L."/>
            <person name="Ma J."/>
        </authorList>
    </citation>
    <scope>NUCLEOTIDE SEQUENCE [LARGE SCALE GENOMIC DNA]</scope>
    <source>
        <strain evidence="3">CGMCC 1.10188</strain>
    </source>
</reference>
<dbReference type="SUPFAM" id="SSF53822">
    <property type="entry name" value="Periplasmic binding protein-like I"/>
    <property type="match status" value="1"/>
</dbReference>
<keyword evidence="1" id="KW-0732">Signal</keyword>
<dbReference type="EMBL" id="BMDZ01000004">
    <property type="protein sequence ID" value="GGB27833.1"/>
    <property type="molecule type" value="Genomic_DNA"/>
</dbReference>
<organism evidence="2 3">
    <name type="scientific">Tistrella bauzanensis</name>
    <dbReference type="NCBI Taxonomy" id="657419"/>
    <lineage>
        <taxon>Bacteria</taxon>
        <taxon>Pseudomonadati</taxon>
        <taxon>Pseudomonadota</taxon>
        <taxon>Alphaproteobacteria</taxon>
        <taxon>Geminicoccales</taxon>
        <taxon>Geminicoccaceae</taxon>
        <taxon>Tistrella</taxon>
    </lineage>
</organism>
<feature type="signal peptide" evidence="1">
    <location>
        <begin position="1"/>
        <end position="22"/>
    </location>
</feature>
<accession>A0ABQ1I8P7</accession>
<name>A0ABQ1I8P7_9PROT</name>
<dbReference type="PANTHER" id="PTHR47235:SF1">
    <property type="entry name" value="BLR6548 PROTEIN"/>
    <property type="match status" value="1"/>
</dbReference>
<dbReference type="Proteomes" id="UP000603352">
    <property type="component" value="Unassembled WGS sequence"/>
</dbReference>
<feature type="chain" id="PRO_5045157803" description="Branched-chain amino acid ABC transporter substrate-binding protein" evidence="1">
    <location>
        <begin position="23"/>
        <end position="75"/>
    </location>
</feature>
<dbReference type="Gene3D" id="3.40.50.2300">
    <property type="match status" value="1"/>
</dbReference>
<proteinExistence type="predicted"/>
<dbReference type="PANTHER" id="PTHR47235">
    <property type="entry name" value="BLR6548 PROTEIN"/>
    <property type="match status" value="1"/>
</dbReference>
<evidence type="ECO:0008006" key="4">
    <source>
        <dbReference type="Google" id="ProtNLM"/>
    </source>
</evidence>
<dbReference type="InterPro" id="IPR028082">
    <property type="entry name" value="Peripla_BP_I"/>
</dbReference>
<dbReference type="RefSeq" id="WP_229707780.1">
    <property type="nucleotide sequence ID" value="NZ_BMDZ01000004.1"/>
</dbReference>
<evidence type="ECO:0000313" key="2">
    <source>
        <dbReference type="EMBL" id="GGB27833.1"/>
    </source>
</evidence>
<evidence type="ECO:0000313" key="3">
    <source>
        <dbReference type="Proteomes" id="UP000603352"/>
    </source>
</evidence>
<gene>
    <name evidence="2" type="ORF">GCM10011505_06440</name>
</gene>